<keyword evidence="2" id="KW-0472">Membrane</keyword>
<keyword evidence="2" id="KW-0812">Transmembrane</keyword>
<comment type="caution">
    <text evidence="3">The sequence shown here is derived from an EMBL/GenBank/DDBJ whole genome shotgun (WGS) entry which is preliminary data.</text>
</comment>
<keyword evidence="2" id="KW-1133">Transmembrane helix</keyword>
<dbReference type="Proteomes" id="UP000631312">
    <property type="component" value="Unassembled WGS sequence"/>
</dbReference>
<dbReference type="EMBL" id="BOMP01000011">
    <property type="protein sequence ID" value="GIE37896.1"/>
    <property type="molecule type" value="Genomic_DNA"/>
</dbReference>
<gene>
    <name evidence="3" type="ORF">Alo02nite_07940</name>
</gene>
<organism evidence="3 4">
    <name type="scientific">Actinoplanes lobatus</name>
    <dbReference type="NCBI Taxonomy" id="113568"/>
    <lineage>
        <taxon>Bacteria</taxon>
        <taxon>Bacillati</taxon>
        <taxon>Actinomycetota</taxon>
        <taxon>Actinomycetes</taxon>
        <taxon>Micromonosporales</taxon>
        <taxon>Micromonosporaceae</taxon>
        <taxon>Actinoplanes</taxon>
    </lineage>
</organism>
<name>A0ABQ4AA82_9ACTN</name>
<feature type="region of interest" description="Disordered" evidence="1">
    <location>
        <begin position="56"/>
        <end position="90"/>
    </location>
</feature>
<proteinExistence type="predicted"/>
<accession>A0ABQ4AA82</accession>
<sequence length="130" mass="14145">MAVMPKTCIPAGSTTETTAIKVIITKATAMRCIERGPADASDAGLRGLMSAALRPQSRRIPEDYSRPTEPAGETADRVISPPHPAGMIRERSPECHDQRMTGALMWGLVLPLLLVVAGIVVFLRKRNNRR</sequence>
<keyword evidence="4" id="KW-1185">Reference proteome</keyword>
<evidence type="ECO:0000313" key="4">
    <source>
        <dbReference type="Proteomes" id="UP000631312"/>
    </source>
</evidence>
<evidence type="ECO:0000313" key="3">
    <source>
        <dbReference type="EMBL" id="GIE37896.1"/>
    </source>
</evidence>
<evidence type="ECO:0000256" key="2">
    <source>
        <dbReference type="SAM" id="Phobius"/>
    </source>
</evidence>
<protein>
    <submittedName>
        <fullName evidence="3">Uncharacterized protein</fullName>
    </submittedName>
</protein>
<evidence type="ECO:0000256" key="1">
    <source>
        <dbReference type="SAM" id="MobiDB-lite"/>
    </source>
</evidence>
<reference evidence="3 4" key="1">
    <citation type="submission" date="2021-01" db="EMBL/GenBank/DDBJ databases">
        <title>Whole genome shotgun sequence of Actinoplanes lobatus NBRC 12513.</title>
        <authorList>
            <person name="Komaki H."/>
            <person name="Tamura T."/>
        </authorList>
    </citation>
    <scope>NUCLEOTIDE SEQUENCE [LARGE SCALE GENOMIC DNA]</scope>
    <source>
        <strain evidence="3 4">NBRC 12513</strain>
    </source>
</reference>
<feature type="transmembrane region" description="Helical" evidence="2">
    <location>
        <begin position="103"/>
        <end position="123"/>
    </location>
</feature>